<sequence length="80" mass="8973">MRSEFESALDDWAMRTVSCFVPLDPQNREISNERQVTNITFTVKYGDNATRIYLRSSEEKPSKGELQGATADGLSVDLEG</sequence>
<dbReference type="EMBL" id="JARKHS020005262">
    <property type="protein sequence ID" value="KAK8783715.1"/>
    <property type="molecule type" value="Genomic_DNA"/>
</dbReference>
<keyword evidence="3" id="KW-1185">Reference proteome</keyword>
<feature type="region of interest" description="Disordered" evidence="1">
    <location>
        <begin position="57"/>
        <end position="80"/>
    </location>
</feature>
<evidence type="ECO:0000313" key="3">
    <source>
        <dbReference type="Proteomes" id="UP001321473"/>
    </source>
</evidence>
<comment type="caution">
    <text evidence="2">The sequence shown here is derived from an EMBL/GenBank/DDBJ whole genome shotgun (WGS) entry which is preliminary data.</text>
</comment>
<evidence type="ECO:0000313" key="2">
    <source>
        <dbReference type="EMBL" id="KAK8783715.1"/>
    </source>
</evidence>
<name>A0AAQ4FAM1_AMBAM</name>
<organism evidence="2 3">
    <name type="scientific">Amblyomma americanum</name>
    <name type="common">Lone star tick</name>
    <dbReference type="NCBI Taxonomy" id="6943"/>
    <lineage>
        <taxon>Eukaryota</taxon>
        <taxon>Metazoa</taxon>
        <taxon>Ecdysozoa</taxon>
        <taxon>Arthropoda</taxon>
        <taxon>Chelicerata</taxon>
        <taxon>Arachnida</taxon>
        <taxon>Acari</taxon>
        <taxon>Parasitiformes</taxon>
        <taxon>Ixodida</taxon>
        <taxon>Ixodoidea</taxon>
        <taxon>Ixodidae</taxon>
        <taxon>Amblyomminae</taxon>
        <taxon>Amblyomma</taxon>
    </lineage>
</organism>
<protein>
    <submittedName>
        <fullName evidence="2">Uncharacterized protein</fullName>
    </submittedName>
</protein>
<dbReference type="AlphaFoldDB" id="A0AAQ4FAM1"/>
<gene>
    <name evidence="2" type="ORF">V5799_009921</name>
</gene>
<dbReference type="Proteomes" id="UP001321473">
    <property type="component" value="Unassembled WGS sequence"/>
</dbReference>
<evidence type="ECO:0000256" key="1">
    <source>
        <dbReference type="SAM" id="MobiDB-lite"/>
    </source>
</evidence>
<accession>A0AAQ4FAM1</accession>
<proteinExistence type="predicted"/>
<reference evidence="2 3" key="1">
    <citation type="journal article" date="2023" name="Arcadia Sci">
        <title>De novo assembly of a long-read Amblyomma americanum tick genome.</title>
        <authorList>
            <person name="Chou S."/>
            <person name="Poskanzer K.E."/>
            <person name="Rollins M."/>
            <person name="Thuy-Boun P.S."/>
        </authorList>
    </citation>
    <scope>NUCLEOTIDE SEQUENCE [LARGE SCALE GENOMIC DNA]</scope>
    <source>
        <strain evidence="2">F_SG_1</strain>
        <tissue evidence="2">Salivary glands</tissue>
    </source>
</reference>